<dbReference type="PROSITE" id="PS00028">
    <property type="entry name" value="ZINC_FINGER_C2H2_1"/>
    <property type="match status" value="2"/>
</dbReference>
<dbReference type="SMART" id="SM00355">
    <property type="entry name" value="ZnF_C2H2"/>
    <property type="match status" value="2"/>
</dbReference>
<dbReference type="EMBL" id="JAEPRC010000076">
    <property type="protein sequence ID" value="KAG2210755.1"/>
    <property type="molecule type" value="Genomic_DNA"/>
</dbReference>
<dbReference type="GO" id="GO:0008270">
    <property type="term" value="F:zinc ion binding"/>
    <property type="evidence" value="ECO:0007669"/>
    <property type="project" value="UniProtKB-KW"/>
</dbReference>
<name>A0A8H7V853_9FUNG</name>
<evidence type="ECO:0000313" key="4">
    <source>
        <dbReference type="EMBL" id="KAG2210755.1"/>
    </source>
</evidence>
<keyword evidence="1" id="KW-0479">Metal-binding</keyword>
<feature type="compositionally biased region" description="Basic and acidic residues" evidence="2">
    <location>
        <begin position="74"/>
        <end position="89"/>
    </location>
</feature>
<gene>
    <name evidence="4" type="ORF">INT46_008577</name>
</gene>
<feature type="region of interest" description="Disordered" evidence="2">
    <location>
        <begin position="65"/>
        <end position="107"/>
    </location>
</feature>
<keyword evidence="5" id="KW-1185">Reference proteome</keyword>
<keyword evidence="1" id="KW-0862">Zinc</keyword>
<feature type="domain" description="C2H2-type" evidence="3">
    <location>
        <begin position="52"/>
        <end position="79"/>
    </location>
</feature>
<organism evidence="4 5">
    <name type="scientific">Mucor plumbeus</name>
    <dbReference type="NCBI Taxonomy" id="97098"/>
    <lineage>
        <taxon>Eukaryota</taxon>
        <taxon>Fungi</taxon>
        <taxon>Fungi incertae sedis</taxon>
        <taxon>Mucoromycota</taxon>
        <taxon>Mucoromycotina</taxon>
        <taxon>Mucoromycetes</taxon>
        <taxon>Mucorales</taxon>
        <taxon>Mucorineae</taxon>
        <taxon>Mucoraceae</taxon>
        <taxon>Mucor</taxon>
    </lineage>
</organism>
<sequence>MAHNKNLRCLACNLDFETESKLSNHNYDTHADSIQVTFDDELITVERNNNKFQCPKCGKELKTPTTLKRHFGKHRESTSNAEKRQRLSEPEDTNEEFPSISLNHHAPDTERIDLQADSSGNATNINDVLRDQPVGNWELPLENSESSINSPTASQSNALNHIIKTSPFYKHLSDTKYVELSKSTVSMISKDWIQFPQLRYAIPQLFSGAVIIDEYAALLVNGLEPYGRLRIVDAHFERRTKSTLSQSSFPKKETKYGWITTVAVEDDNTTKLKIGLLTCNLLITSNLRIDNHAATTNGAVELGSNTDNFFPEENVSIYLNEESMKLANTIIENKGTISINSWDNLSQLRQLRSKFHCLSTYTLCRSFSSLSTDMSFQPYTIWTLYNYDSNQSLDSQSQKLSLMFQSIALAVIADGANARVEMKTFRSLYAQLNDNKTKETIKQILDMEQGQSISIINNIELSQKLQKLADSMTTCTSNANKKAKELFAKHLTK</sequence>
<keyword evidence="1" id="KW-0863">Zinc-finger</keyword>
<protein>
    <recommendedName>
        <fullName evidence="3">C2H2-type domain-containing protein</fullName>
    </recommendedName>
</protein>
<dbReference type="Proteomes" id="UP000650833">
    <property type="component" value="Unassembled WGS sequence"/>
</dbReference>
<evidence type="ECO:0000256" key="2">
    <source>
        <dbReference type="SAM" id="MobiDB-lite"/>
    </source>
</evidence>
<proteinExistence type="predicted"/>
<accession>A0A8H7V853</accession>
<dbReference type="Gene3D" id="3.30.160.60">
    <property type="entry name" value="Classic Zinc Finger"/>
    <property type="match status" value="1"/>
</dbReference>
<dbReference type="InterPro" id="IPR013087">
    <property type="entry name" value="Znf_C2H2_type"/>
</dbReference>
<dbReference type="OrthoDB" id="2245303at2759"/>
<dbReference type="AlphaFoldDB" id="A0A8H7V853"/>
<reference evidence="4" key="1">
    <citation type="submission" date="2020-12" db="EMBL/GenBank/DDBJ databases">
        <title>Metabolic potential, ecology and presence of endohyphal bacteria is reflected in genomic diversity of Mucoromycotina.</title>
        <authorList>
            <person name="Muszewska A."/>
            <person name="Okrasinska A."/>
            <person name="Steczkiewicz K."/>
            <person name="Drgas O."/>
            <person name="Orlowska M."/>
            <person name="Perlinska-Lenart U."/>
            <person name="Aleksandrzak-Piekarczyk T."/>
            <person name="Szatraj K."/>
            <person name="Zielenkiewicz U."/>
            <person name="Pilsyk S."/>
            <person name="Malc E."/>
            <person name="Mieczkowski P."/>
            <person name="Kruszewska J.S."/>
            <person name="Biernat P."/>
            <person name="Pawlowska J."/>
        </authorList>
    </citation>
    <scope>NUCLEOTIDE SEQUENCE</scope>
    <source>
        <strain evidence="4">CBS 226.32</strain>
    </source>
</reference>
<evidence type="ECO:0000259" key="3">
    <source>
        <dbReference type="PROSITE" id="PS50157"/>
    </source>
</evidence>
<evidence type="ECO:0000313" key="5">
    <source>
        <dbReference type="Proteomes" id="UP000650833"/>
    </source>
</evidence>
<dbReference type="PROSITE" id="PS50157">
    <property type="entry name" value="ZINC_FINGER_C2H2_2"/>
    <property type="match status" value="1"/>
</dbReference>
<comment type="caution">
    <text evidence="4">The sequence shown here is derived from an EMBL/GenBank/DDBJ whole genome shotgun (WGS) entry which is preliminary data.</text>
</comment>
<evidence type="ECO:0000256" key="1">
    <source>
        <dbReference type="PROSITE-ProRule" id="PRU00042"/>
    </source>
</evidence>